<dbReference type="Proteomes" id="UP001205748">
    <property type="component" value="Unassembled WGS sequence"/>
</dbReference>
<dbReference type="PANTHER" id="PTHR43709:SF2">
    <property type="entry name" value="DUF453 DOMAIN PROTEIN (AFU_ORTHOLOGUE AFUA_6G00360)"/>
    <property type="match status" value="1"/>
</dbReference>
<dbReference type="AlphaFoldDB" id="A0AAE3HHN7"/>
<organism evidence="3 4">
    <name type="scientific">Irregularibacter muris</name>
    <dbReference type="NCBI Taxonomy" id="1796619"/>
    <lineage>
        <taxon>Bacteria</taxon>
        <taxon>Bacillati</taxon>
        <taxon>Bacillota</taxon>
        <taxon>Clostridia</taxon>
        <taxon>Eubacteriales</taxon>
        <taxon>Eubacteriaceae</taxon>
        <taxon>Irregularibacter</taxon>
    </lineage>
</organism>
<gene>
    <name evidence="3" type="ORF">NSA47_09075</name>
</gene>
<dbReference type="RefSeq" id="WP_257531167.1">
    <property type="nucleotide sequence ID" value="NZ_JANKAS010000007.1"/>
</dbReference>
<dbReference type="PANTHER" id="PTHR43709">
    <property type="entry name" value="ACONITATE ISOMERASE-RELATED"/>
    <property type="match status" value="1"/>
</dbReference>
<dbReference type="SUPFAM" id="SSF54506">
    <property type="entry name" value="Diaminopimelate epimerase-like"/>
    <property type="match status" value="2"/>
</dbReference>
<proteinExistence type="inferred from homology"/>
<keyword evidence="2" id="KW-0413">Isomerase</keyword>
<name>A0AAE3HHN7_9FIRM</name>
<protein>
    <submittedName>
        <fullName evidence="3">PrpF protein</fullName>
    </submittedName>
</protein>
<comment type="caution">
    <text evidence="3">The sequence shown here is derived from an EMBL/GenBank/DDBJ whole genome shotgun (WGS) entry which is preliminary data.</text>
</comment>
<sequence>MRKFKTVFMRGGTSKGCMFLREDLPEDRSEWDSIFLQVMGDPDPKQIDGLGGTVSSNNKIVIVWKSDEPEVDVEYLVGQVIVGKSQVDYKSNCGNMTAAVGPFAVEEGLVEVEEPMTTVRMLNRNTDKMIHITVPCAKGTFALDGDCEIAGVDGTASELKVNFLNPAGAKTGKLLPTGNPTDILEIPGLGKIEATILDVSNPMVLVRAEDVGLTGIELPEEINSNVRACELLEKIRGEAACMMGFAKDLQDATENSPAVPKVGVFTKPVTYTDIENKEVKAQQMDLCARVISVFKCHKACPLTSASSISVAAFLEGSLLYKELGQPKEGQKTVRIGHPSGVMTMYPDIQEKDGQIELPGVAVQRTARRIMEGMVYIRK</sequence>
<dbReference type="InterPro" id="IPR007400">
    <property type="entry name" value="PrpF-like"/>
</dbReference>
<evidence type="ECO:0000256" key="2">
    <source>
        <dbReference type="ARBA" id="ARBA00023235"/>
    </source>
</evidence>
<evidence type="ECO:0000256" key="1">
    <source>
        <dbReference type="ARBA" id="ARBA00007673"/>
    </source>
</evidence>
<evidence type="ECO:0000313" key="3">
    <source>
        <dbReference type="EMBL" id="MCR1899134.1"/>
    </source>
</evidence>
<reference evidence="3" key="1">
    <citation type="submission" date="2022-07" db="EMBL/GenBank/DDBJ databases">
        <title>Enhanced cultured diversity of the mouse gut microbiota enables custom-made synthetic communities.</title>
        <authorList>
            <person name="Afrizal A."/>
        </authorList>
    </citation>
    <scope>NUCLEOTIDE SEQUENCE</scope>
    <source>
        <strain evidence="3">DSM 28593</strain>
    </source>
</reference>
<dbReference type="Gene3D" id="3.10.310.10">
    <property type="entry name" value="Diaminopimelate Epimerase, Chain A, domain 1"/>
    <property type="match status" value="2"/>
</dbReference>
<comment type="similarity">
    <text evidence="1">Belongs to the PrpF family.</text>
</comment>
<dbReference type="EMBL" id="JANKAS010000007">
    <property type="protein sequence ID" value="MCR1899134.1"/>
    <property type="molecule type" value="Genomic_DNA"/>
</dbReference>
<dbReference type="GO" id="GO:0016853">
    <property type="term" value="F:isomerase activity"/>
    <property type="evidence" value="ECO:0007669"/>
    <property type="project" value="UniProtKB-KW"/>
</dbReference>
<keyword evidence="4" id="KW-1185">Reference proteome</keyword>
<dbReference type="Pfam" id="PF04303">
    <property type="entry name" value="PrpF"/>
    <property type="match status" value="1"/>
</dbReference>
<evidence type="ECO:0000313" key="4">
    <source>
        <dbReference type="Proteomes" id="UP001205748"/>
    </source>
</evidence>
<accession>A0AAE3HHN7</accession>